<organism evidence="1 2">
    <name type="scientific">Eumeta variegata</name>
    <name type="common">Bagworm moth</name>
    <name type="synonym">Eumeta japonica</name>
    <dbReference type="NCBI Taxonomy" id="151549"/>
    <lineage>
        <taxon>Eukaryota</taxon>
        <taxon>Metazoa</taxon>
        <taxon>Ecdysozoa</taxon>
        <taxon>Arthropoda</taxon>
        <taxon>Hexapoda</taxon>
        <taxon>Insecta</taxon>
        <taxon>Pterygota</taxon>
        <taxon>Neoptera</taxon>
        <taxon>Endopterygota</taxon>
        <taxon>Lepidoptera</taxon>
        <taxon>Glossata</taxon>
        <taxon>Ditrysia</taxon>
        <taxon>Tineoidea</taxon>
        <taxon>Psychidae</taxon>
        <taxon>Oiketicinae</taxon>
        <taxon>Eumeta</taxon>
    </lineage>
</organism>
<protein>
    <submittedName>
        <fullName evidence="1">Uncharacterized protein</fullName>
    </submittedName>
</protein>
<evidence type="ECO:0000313" key="1">
    <source>
        <dbReference type="EMBL" id="GBP33494.1"/>
    </source>
</evidence>
<dbReference type="Proteomes" id="UP000299102">
    <property type="component" value="Unassembled WGS sequence"/>
</dbReference>
<gene>
    <name evidence="1" type="ORF">EVAR_23897_1</name>
</gene>
<reference evidence="1 2" key="1">
    <citation type="journal article" date="2019" name="Commun. Biol.">
        <title>The bagworm genome reveals a unique fibroin gene that provides high tensile strength.</title>
        <authorList>
            <person name="Kono N."/>
            <person name="Nakamura H."/>
            <person name="Ohtoshi R."/>
            <person name="Tomita M."/>
            <person name="Numata K."/>
            <person name="Arakawa K."/>
        </authorList>
    </citation>
    <scope>NUCLEOTIDE SEQUENCE [LARGE SCALE GENOMIC DNA]</scope>
</reference>
<dbReference type="AlphaFoldDB" id="A0A4C1V644"/>
<name>A0A4C1V644_EUMVA</name>
<dbReference type="EMBL" id="BGZK01000274">
    <property type="protein sequence ID" value="GBP33494.1"/>
    <property type="molecule type" value="Genomic_DNA"/>
</dbReference>
<proteinExistence type="predicted"/>
<comment type="caution">
    <text evidence="1">The sequence shown here is derived from an EMBL/GenBank/DDBJ whole genome shotgun (WGS) entry which is preliminary data.</text>
</comment>
<keyword evidence="2" id="KW-1185">Reference proteome</keyword>
<sequence>MNTHLGSCDQTRSSDRRLRRVVSAGRNVERTALERSAREIRITWRTCARGRTRLASERLSPIDHWDAPRRAVSCRVRRRNGPRLERSGITEFELIKN</sequence>
<evidence type="ECO:0000313" key="2">
    <source>
        <dbReference type="Proteomes" id="UP000299102"/>
    </source>
</evidence>
<accession>A0A4C1V644</accession>